<dbReference type="InterPro" id="IPR009964">
    <property type="entry name" value="DUF1491"/>
</dbReference>
<dbReference type="AlphaFoldDB" id="A0A1H4N924"/>
<evidence type="ECO:0000313" key="1">
    <source>
        <dbReference type="EMBL" id="SEB91278.1"/>
    </source>
</evidence>
<keyword evidence="2" id="KW-1185">Reference proteome</keyword>
<accession>A0A1H4N924</accession>
<sequence length="115" mass="13298">MRLTSEFWVSALTKRLFAEGGFATVLQKGAREAGTVYILLRNRLGQQALYGPAAQAVYDEARPNERRFALIARDDEEAINRRLERERRFDPDFWLVEIEVTDLDEAERYFEIAAG</sequence>
<organism evidence="1 2">
    <name type="scientific">Nitratireductor aquibiodomus</name>
    <dbReference type="NCBI Taxonomy" id="204799"/>
    <lineage>
        <taxon>Bacteria</taxon>
        <taxon>Pseudomonadati</taxon>
        <taxon>Pseudomonadota</taxon>
        <taxon>Alphaproteobacteria</taxon>
        <taxon>Hyphomicrobiales</taxon>
        <taxon>Phyllobacteriaceae</taxon>
        <taxon>Nitratireductor</taxon>
    </lineage>
</organism>
<proteinExistence type="predicted"/>
<name>A0A1H4N924_9HYPH</name>
<dbReference type="Gene3D" id="3.40.1530.20">
    <property type="entry name" value="Protein of unknown function (DUF1491)"/>
    <property type="match status" value="1"/>
</dbReference>
<dbReference type="EMBL" id="FNSL01000001">
    <property type="protein sequence ID" value="SEB91278.1"/>
    <property type="molecule type" value="Genomic_DNA"/>
</dbReference>
<dbReference type="Pfam" id="PF07372">
    <property type="entry name" value="DUF1491"/>
    <property type="match status" value="1"/>
</dbReference>
<evidence type="ECO:0008006" key="3">
    <source>
        <dbReference type="Google" id="ProtNLM"/>
    </source>
</evidence>
<reference evidence="2" key="1">
    <citation type="submission" date="2016-10" db="EMBL/GenBank/DDBJ databases">
        <authorList>
            <person name="Varghese N."/>
            <person name="Submissions S."/>
        </authorList>
    </citation>
    <scope>NUCLEOTIDE SEQUENCE [LARGE SCALE GENOMIC DNA]</scope>
    <source>
        <strain evidence="2">ES.061</strain>
    </source>
</reference>
<protein>
    <recommendedName>
        <fullName evidence="3">DUF1491 domain-containing protein</fullName>
    </recommendedName>
</protein>
<dbReference type="Proteomes" id="UP000199064">
    <property type="component" value="Unassembled WGS sequence"/>
</dbReference>
<gene>
    <name evidence="1" type="ORF">SAMN05216452_3653</name>
</gene>
<evidence type="ECO:0000313" key="2">
    <source>
        <dbReference type="Proteomes" id="UP000199064"/>
    </source>
</evidence>
<dbReference type="RefSeq" id="WP_007008420.1">
    <property type="nucleotide sequence ID" value="NZ_FNSL01000001.1"/>
</dbReference>